<comment type="similarity">
    <text evidence="1">Belongs to the LysR transcriptional regulatory family.</text>
</comment>
<sequence length="307" mass="33705">MDLRDMQYFVSIAETGSFTRAAAQNNVAQSALSRRIRELEEELGVTLFYRNGRGVVPTDTGGIFLDRIRRVLADIRQIREDIGALRSTVHGTVTLGVPPSVGLVLLAPLLAQIRQEFPGIQMRVLEGFSGHVAEWLSNGRVDLAVLYNVRSNALLDAEHLLFEDMQLISARSAPRVGRGNSVALKELDGMQVALPGRPHGLRVLVDEACAKAEVALEIVLELETLPTIKTLVATGAIRTILPMIAVHDEIEAGTLQATRIVDPVISRELILAHAPQRANAPATRMVARLIRQHIETLVRSGHWRGRI</sequence>
<evidence type="ECO:0000256" key="5">
    <source>
        <dbReference type="ARBA" id="ARBA00023163"/>
    </source>
</evidence>
<dbReference type="Gene3D" id="1.10.10.10">
    <property type="entry name" value="Winged helix-like DNA-binding domain superfamily/Winged helix DNA-binding domain"/>
    <property type="match status" value="1"/>
</dbReference>
<dbReference type="InterPro" id="IPR036390">
    <property type="entry name" value="WH_DNA-bd_sf"/>
</dbReference>
<keyword evidence="2" id="KW-0805">Transcription regulation</keyword>
<evidence type="ECO:0000256" key="3">
    <source>
        <dbReference type="ARBA" id="ARBA00023125"/>
    </source>
</evidence>
<evidence type="ECO:0000313" key="7">
    <source>
        <dbReference type="EMBL" id="MDQ0396506.1"/>
    </source>
</evidence>
<evidence type="ECO:0000256" key="2">
    <source>
        <dbReference type="ARBA" id="ARBA00023015"/>
    </source>
</evidence>
<reference evidence="7 8" key="1">
    <citation type="submission" date="2023-07" db="EMBL/GenBank/DDBJ databases">
        <title>Genomic Encyclopedia of Type Strains, Phase IV (KMG-IV): sequencing the most valuable type-strain genomes for metagenomic binning, comparative biology and taxonomic classification.</title>
        <authorList>
            <person name="Goeker M."/>
        </authorList>
    </citation>
    <scope>NUCLEOTIDE SEQUENCE [LARGE SCALE GENOMIC DNA]</scope>
    <source>
        <strain evidence="7 8">DSM 5896</strain>
    </source>
</reference>
<dbReference type="PANTHER" id="PTHR30293:SF0">
    <property type="entry name" value="NITROGEN ASSIMILATION REGULATORY PROTEIN NAC"/>
    <property type="match status" value="1"/>
</dbReference>
<feature type="domain" description="HTH lysR-type" evidence="6">
    <location>
        <begin position="1"/>
        <end position="58"/>
    </location>
</feature>
<keyword evidence="5" id="KW-0804">Transcription</keyword>
<keyword evidence="3" id="KW-0238">DNA-binding</keyword>
<dbReference type="PANTHER" id="PTHR30293">
    <property type="entry name" value="TRANSCRIPTIONAL REGULATORY PROTEIN NAC-RELATED"/>
    <property type="match status" value="1"/>
</dbReference>
<dbReference type="PROSITE" id="PS50931">
    <property type="entry name" value="HTH_LYSR"/>
    <property type="match status" value="1"/>
</dbReference>
<keyword evidence="4" id="KW-0010">Activator</keyword>
<accession>A0ABU0FPG3</accession>
<dbReference type="Gene3D" id="3.40.190.290">
    <property type="match status" value="1"/>
</dbReference>
<evidence type="ECO:0000256" key="1">
    <source>
        <dbReference type="ARBA" id="ARBA00009437"/>
    </source>
</evidence>
<dbReference type="Pfam" id="PF00126">
    <property type="entry name" value="HTH_1"/>
    <property type="match status" value="1"/>
</dbReference>
<dbReference type="InterPro" id="IPR005119">
    <property type="entry name" value="LysR_subst-bd"/>
</dbReference>
<proteinExistence type="inferred from homology"/>
<dbReference type="SUPFAM" id="SSF53850">
    <property type="entry name" value="Periplasmic binding protein-like II"/>
    <property type="match status" value="1"/>
</dbReference>
<dbReference type="InterPro" id="IPR000847">
    <property type="entry name" value="LysR_HTH_N"/>
</dbReference>
<protein>
    <submittedName>
        <fullName evidence="7">LysR family nitrogen assimilation transcriptional regulator</fullName>
    </submittedName>
</protein>
<keyword evidence="8" id="KW-1185">Reference proteome</keyword>
<comment type="caution">
    <text evidence="7">The sequence shown here is derived from an EMBL/GenBank/DDBJ whole genome shotgun (WGS) entry which is preliminary data.</text>
</comment>
<dbReference type="InterPro" id="IPR036388">
    <property type="entry name" value="WH-like_DNA-bd_sf"/>
</dbReference>
<dbReference type="PRINTS" id="PR00039">
    <property type="entry name" value="HTHLYSR"/>
</dbReference>
<dbReference type="Pfam" id="PF03466">
    <property type="entry name" value="LysR_substrate"/>
    <property type="match status" value="1"/>
</dbReference>
<dbReference type="RefSeq" id="WP_307436900.1">
    <property type="nucleotide sequence ID" value="NZ_JAUSVK010000001.1"/>
</dbReference>
<dbReference type="EMBL" id="JAUSVK010000001">
    <property type="protein sequence ID" value="MDQ0396506.1"/>
    <property type="molecule type" value="Genomic_DNA"/>
</dbReference>
<name>A0ABU0FPG3_9HYPH</name>
<dbReference type="Proteomes" id="UP001237448">
    <property type="component" value="Unassembled WGS sequence"/>
</dbReference>
<dbReference type="SUPFAM" id="SSF46785">
    <property type="entry name" value="Winged helix' DNA-binding domain"/>
    <property type="match status" value="1"/>
</dbReference>
<gene>
    <name evidence="7" type="ORF">J3R73_006298</name>
</gene>
<evidence type="ECO:0000259" key="6">
    <source>
        <dbReference type="PROSITE" id="PS50931"/>
    </source>
</evidence>
<evidence type="ECO:0000313" key="8">
    <source>
        <dbReference type="Proteomes" id="UP001237448"/>
    </source>
</evidence>
<organism evidence="7 8">
    <name type="scientific">Labrys monachus</name>
    <dbReference type="NCBI Taxonomy" id="217067"/>
    <lineage>
        <taxon>Bacteria</taxon>
        <taxon>Pseudomonadati</taxon>
        <taxon>Pseudomonadota</taxon>
        <taxon>Alphaproteobacteria</taxon>
        <taxon>Hyphomicrobiales</taxon>
        <taxon>Xanthobacteraceae</taxon>
        <taxon>Labrys</taxon>
    </lineage>
</organism>
<evidence type="ECO:0000256" key="4">
    <source>
        <dbReference type="ARBA" id="ARBA00023159"/>
    </source>
</evidence>